<reference evidence="2 3" key="1">
    <citation type="submission" date="2019-03" db="EMBL/GenBank/DDBJ databases">
        <title>First draft genome of Liparis tanakae, snailfish: a comprehensive survey of snailfish specific genes.</title>
        <authorList>
            <person name="Kim W."/>
            <person name="Song I."/>
            <person name="Jeong J.-H."/>
            <person name="Kim D."/>
            <person name="Kim S."/>
            <person name="Ryu S."/>
            <person name="Song J.Y."/>
            <person name="Lee S.K."/>
        </authorList>
    </citation>
    <scope>NUCLEOTIDE SEQUENCE [LARGE SCALE GENOMIC DNA]</scope>
    <source>
        <tissue evidence="2">Muscle</tissue>
    </source>
</reference>
<evidence type="ECO:0000313" key="2">
    <source>
        <dbReference type="EMBL" id="TNN67540.1"/>
    </source>
</evidence>
<dbReference type="AlphaFoldDB" id="A0A4Z2HPM2"/>
<feature type="region of interest" description="Disordered" evidence="1">
    <location>
        <begin position="64"/>
        <end position="83"/>
    </location>
</feature>
<keyword evidence="3" id="KW-1185">Reference proteome</keyword>
<dbReference type="Proteomes" id="UP000314294">
    <property type="component" value="Unassembled WGS sequence"/>
</dbReference>
<protein>
    <submittedName>
        <fullName evidence="2">Uncharacterized protein</fullName>
    </submittedName>
</protein>
<sequence length="83" mass="9457">MKNDCAKRGFRVKAARISHRKSVKWPQRRGRWEGSPSVPSGCLNEFRRIHLDVRRKDPVAEETGVYLNPSSADRRRVPGGSAK</sequence>
<accession>A0A4Z2HPM2</accession>
<organism evidence="2 3">
    <name type="scientific">Liparis tanakae</name>
    <name type="common">Tanaka's snailfish</name>
    <dbReference type="NCBI Taxonomy" id="230148"/>
    <lineage>
        <taxon>Eukaryota</taxon>
        <taxon>Metazoa</taxon>
        <taxon>Chordata</taxon>
        <taxon>Craniata</taxon>
        <taxon>Vertebrata</taxon>
        <taxon>Euteleostomi</taxon>
        <taxon>Actinopterygii</taxon>
        <taxon>Neopterygii</taxon>
        <taxon>Teleostei</taxon>
        <taxon>Neoteleostei</taxon>
        <taxon>Acanthomorphata</taxon>
        <taxon>Eupercaria</taxon>
        <taxon>Perciformes</taxon>
        <taxon>Cottioidei</taxon>
        <taxon>Cottales</taxon>
        <taxon>Liparidae</taxon>
        <taxon>Liparis</taxon>
    </lineage>
</organism>
<gene>
    <name evidence="2" type="ORF">EYF80_022213</name>
</gene>
<evidence type="ECO:0000256" key="1">
    <source>
        <dbReference type="SAM" id="MobiDB-lite"/>
    </source>
</evidence>
<proteinExistence type="predicted"/>
<comment type="caution">
    <text evidence="2">The sequence shown here is derived from an EMBL/GenBank/DDBJ whole genome shotgun (WGS) entry which is preliminary data.</text>
</comment>
<evidence type="ECO:0000313" key="3">
    <source>
        <dbReference type="Proteomes" id="UP000314294"/>
    </source>
</evidence>
<name>A0A4Z2HPM2_9TELE</name>
<dbReference type="EMBL" id="SRLO01000202">
    <property type="protein sequence ID" value="TNN67540.1"/>
    <property type="molecule type" value="Genomic_DNA"/>
</dbReference>